<sequence length="390" mass="45370">MLNQTNIGNNNNKFYVIQIGKEKSNFILFTKWGRVGESGLHKCESFAKVEDAINQFKKKFKEKTKNEWEKRENFVPSKGKYTLIEICQESHLTSKLDPRTQLMIKLIFNDDMFRRSNGEYESRRSQNAIGKTHNAKMVELSSQFYTFIPHNFGRKTPPVICTEDVVDKKKEMMMTLTDIEIAQSLLKKDDQAEENMNPIDAQYKKLECDLERIDNNSEEFKTILEYATACNDAGKNILDIWKVNRHSEGKRFALHDDISFRKLLWHGTNVAVVAAILKDVGFHYGAFEEEKDIGFMFLTEVALGKMKFITNVDWSLTSAPDGYDSIVARGHTEPDPKKDKKWTIEDHEVIIPVGKPILQKKFKESQFTQSEYLVYKESQARIRYIIKFTR</sequence>
<dbReference type="InterPro" id="IPR012317">
    <property type="entry name" value="Poly(ADP-ribose)pol_cat_dom"/>
</dbReference>
<dbReference type="PROSITE" id="PS51977">
    <property type="entry name" value="WGR"/>
    <property type="match status" value="1"/>
</dbReference>
<name>A0A5N5TCK7_9CRUS</name>
<dbReference type="SUPFAM" id="SSF47587">
    <property type="entry name" value="Domain of poly(ADP-ribose) polymerase"/>
    <property type="match status" value="1"/>
</dbReference>
<feature type="domain" description="WGR" evidence="11">
    <location>
        <begin position="1"/>
        <end position="81"/>
    </location>
</feature>
<evidence type="ECO:0000259" key="11">
    <source>
        <dbReference type="PROSITE" id="PS51977"/>
    </source>
</evidence>
<dbReference type="GO" id="GO:0035861">
    <property type="term" value="C:site of double-strand break"/>
    <property type="evidence" value="ECO:0007669"/>
    <property type="project" value="TreeGrafter"/>
</dbReference>
<organism evidence="12 13">
    <name type="scientific">Armadillidium nasatum</name>
    <dbReference type="NCBI Taxonomy" id="96803"/>
    <lineage>
        <taxon>Eukaryota</taxon>
        <taxon>Metazoa</taxon>
        <taxon>Ecdysozoa</taxon>
        <taxon>Arthropoda</taxon>
        <taxon>Crustacea</taxon>
        <taxon>Multicrustacea</taxon>
        <taxon>Malacostraca</taxon>
        <taxon>Eumalacostraca</taxon>
        <taxon>Peracarida</taxon>
        <taxon>Isopoda</taxon>
        <taxon>Oniscidea</taxon>
        <taxon>Crinocheta</taxon>
        <taxon>Armadillidiidae</taxon>
        <taxon>Armadillidium</taxon>
    </lineage>
</organism>
<keyword evidence="6" id="KW-0539">Nucleus</keyword>
<proteinExistence type="inferred from homology"/>
<dbReference type="InterPro" id="IPR008893">
    <property type="entry name" value="WGR_domain"/>
</dbReference>
<gene>
    <name evidence="12" type="primary">PARP3_1</name>
    <name evidence="12" type="ORF">Anas_12420</name>
</gene>
<evidence type="ECO:0000313" key="12">
    <source>
        <dbReference type="EMBL" id="KAB7502845.1"/>
    </source>
</evidence>
<evidence type="ECO:0000256" key="3">
    <source>
        <dbReference type="ARBA" id="ARBA00022679"/>
    </source>
</evidence>
<keyword evidence="4" id="KW-0548">Nucleotidyltransferase</keyword>
<dbReference type="PANTHER" id="PTHR10459:SF66">
    <property type="entry name" value="PROTEIN MONO-ADP-RIBOSYLTRANSFERASE PARP3"/>
    <property type="match status" value="1"/>
</dbReference>
<dbReference type="Gene3D" id="1.20.142.10">
    <property type="entry name" value="Poly(ADP-ribose) polymerase, regulatory domain"/>
    <property type="match status" value="1"/>
</dbReference>
<dbReference type="Gene3D" id="3.90.228.10">
    <property type="match status" value="2"/>
</dbReference>
<dbReference type="InterPro" id="IPR050800">
    <property type="entry name" value="ARTD/PARP"/>
</dbReference>
<dbReference type="Proteomes" id="UP000326759">
    <property type="component" value="Unassembled WGS sequence"/>
</dbReference>
<keyword evidence="13" id="KW-1185">Reference proteome</keyword>
<dbReference type="Pfam" id="PF00644">
    <property type="entry name" value="PARP"/>
    <property type="match status" value="2"/>
</dbReference>
<dbReference type="Pfam" id="PF02877">
    <property type="entry name" value="PARP_reg"/>
    <property type="match status" value="1"/>
</dbReference>
<dbReference type="EMBL" id="SEYY01006593">
    <property type="protein sequence ID" value="KAB7502845.1"/>
    <property type="molecule type" value="Genomic_DNA"/>
</dbReference>
<evidence type="ECO:0000256" key="7">
    <source>
        <dbReference type="ARBA" id="ARBA00024347"/>
    </source>
</evidence>
<evidence type="ECO:0000313" key="13">
    <source>
        <dbReference type="Proteomes" id="UP000326759"/>
    </source>
</evidence>
<dbReference type="PROSITE" id="PS51059">
    <property type="entry name" value="PARP_CATALYTIC"/>
    <property type="match status" value="1"/>
</dbReference>
<keyword evidence="5 8" id="KW-0520">NAD</keyword>
<dbReference type="GO" id="GO:0005730">
    <property type="term" value="C:nucleolus"/>
    <property type="evidence" value="ECO:0007669"/>
    <property type="project" value="TreeGrafter"/>
</dbReference>
<evidence type="ECO:0000259" key="9">
    <source>
        <dbReference type="PROSITE" id="PS51059"/>
    </source>
</evidence>
<dbReference type="InterPro" id="IPR036930">
    <property type="entry name" value="WGR_dom_sf"/>
</dbReference>
<keyword evidence="3 8" id="KW-0808">Transferase</keyword>
<comment type="subcellular location">
    <subcellularLocation>
        <location evidence="1">Nucleus</location>
    </subcellularLocation>
</comment>
<dbReference type="GO" id="GO:1990404">
    <property type="term" value="F:NAD+-protein mono-ADP-ribosyltransferase activity"/>
    <property type="evidence" value="ECO:0007669"/>
    <property type="project" value="TreeGrafter"/>
</dbReference>
<dbReference type="GO" id="GO:0006302">
    <property type="term" value="P:double-strand break repair"/>
    <property type="evidence" value="ECO:0007669"/>
    <property type="project" value="TreeGrafter"/>
</dbReference>
<dbReference type="AlphaFoldDB" id="A0A5N5TCK7"/>
<dbReference type="Pfam" id="PF05406">
    <property type="entry name" value="WGR"/>
    <property type="match status" value="1"/>
</dbReference>
<comment type="similarity">
    <text evidence="7">Belongs to the ARTD/PARP family.</text>
</comment>
<dbReference type="InterPro" id="IPR004102">
    <property type="entry name" value="Poly(ADP-ribose)pol_reg_dom"/>
</dbReference>
<dbReference type="SMART" id="SM00773">
    <property type="entry name" value="WGR"/>
    <property type="match status" value="1"/>
</dbReference>
<keyword evidence="2 8" id="KW-0328">Glycosyltransferase</keyword>
<evidence type="ECO:0000256" key="1">
    <source>
        <dbReference type="ARBA" id="ARBA00004123"/>
    </source>
</evidence>
<comment type="caution">
    <text evidence="12">The sequence shown here is derived from an EMBL/GenBank/DDBJ whole genome shotgun (WGS) entry which is preliminary data.</text>
</comment>
<protein>
    <recommendedName>
        <fullName evidence="8">Poly [ADP-ribose] polymerase</fullName>
        <shortName evidence="8">PARP</shortName>
        <ecNumber evidence="8">2.4.2.-</ecNumber>
    </recommendedName>
</protein>
<feature type="domain" description="PARP alpha-helical" evidence="10">
    <location>
        <begin position="63"/>
        <end position="187"/>
    </location>
</feature>
<dbReference type="CDD" id="cd01437">
    <property type="entry name" value="parp_like"/>
    <property type="match status" value="1"/>
</dbReference>
<dbReference type="FunFam" id="2.20.140.10:FF:000001">
    <property type="entry name" value="Poly [ADP-ribose] polymerase"/>
    <property type="match status" value="1"/>
</dbReference>
<dbReference type="GO" id="GO:0003950">
    <property type="term" value="F:NAD+ poly-ADP-ribosyltransferase activity"/>
    <property type="evidence" value="ECO:0007669"/>
    <property type="project" value="UniProtKB-UniRule"/>
</dbReference>
<evidence type="ECO:0000256" key="6">
    <source>
        <dbReference type="ARBA" id="ARBA00023242"/>
    </source>
</evidence>
<dbReference type="Gene3D" id="2.20.140.10">
    <property type="entry name" value="WGR domain"/>
    <property type="match status" value="1"/>
</dbReference>
<dbReference type="PANTHER" id="PTHR10459">
    <property type="entry name" value="DNA LIGASE"/>
    <property type="match status" value="1"/>
</dbReference>
<dbReference type="SUPFAM" id="SSF56399">
    <property type="entry name" value="ADP-ribosylation"/>
    <property type="match status" value="1"/>
</dbReference>
<evidence type="ECO:0000259" key="10">
    <source>
        <dbReference type="PROSITE" id="PS51060"/>
    </source>
</evidence>
<reference evidence="12 13" key="1">
    <citation type="journal article" date="2019" name="PLoS Biol.">
        <title>Sex chromosomes control vertical transmission of feminizing Wolbachia symbionts in an isopod.</title>
        <authorList>
            <person name="Becking T."/>
            <person name="Chebbi M.A."/>
            <person name="Giraud I."/>
            <person name="Moumen B."/>
            <person name="Laverre T."/>
            <person name="Caubet Y."/>
            <person name="Peccoud J."/>
            <person name="Gilbert C."/>
            <person name="Cordaux R."/>
        </authorList>
    </citation>
    <scope>NUCLEOTIDE SEQUENCE [LARGE SCALE GENOMIC DNA]</scope>
    <source>
        <strain evidence="12">ANa2</strain>
        <tissue evidence="12">Whole body excluding digestive tract and cuticle</tissue>
    </source>
</reference>
<evidence type="ECO:0000256" key="4">
    <source>
        <dbReference type="ARBA" id="ARBA00022695"/>
    </source>
</evidence>
<dbReference type="EC" id="2.4.2.-" evidence="8"/>
<feature type="domain" description="PARP catalytic" evidence="9">
    <location>
        <begin position="197"/>
        <end position="390"/>
    </location>
</feature>
<dbReference type="OrthoDB" id="429950at2759"/>
<dbReference type="GO" id="GO:0016779">
    <property type="term" value="F:nucleotidyltransferase activity"/>
    <property type="evidence" value="ECO:0007669"/>
    <property type="project" value="UniProtKB-KW"/>
</dbReference>
<dbReference type="SUPFAM" id="SSF142921">
    <property type="entry name" value="WGR domain-like"/>
    <property type="match status" value="1"/>
</dbReference>
<accession>A0A5N5TCK7</accession>
<dbReference type="InterPro" id="IPR036616">
    <property type="entry name" value="Poly(ADP-ribose)pol_reg_dom_sf"/>
</dbReference>
<dbReference type="PROSITE" id="PS51060">
    <property type="entry name" value="PARP_ALPHA_HD"/>
    <property type="match status" value="1"/>
</dbReference>
<evidence type="ECO:0000256" key="5">
    <source>
        <dbReference type="ARBA" id="ARBA00023027"/>
    </source>
</evidence>
<dbReference type="GO" id="GO:0070212">
    <property type="term" value="P:protein poly-ADP-ribosylation"/>
    <property type="evidence" value="ECO:0007669"/>
    <property type="project" value="TreeGrafter"/>
</dbReference>
<evidence type="ECO:0000256" key="8">
    <source>
        <dbReference type="RuleBase" id="RU362114"/>
    </source>
</evidence>
<evidence type="ECO:0000256" key="2">
    <source>
        <dbReference type="ARBA" id="ARBA00022676"/>
    </source>
</evidence>